<evidence type="ECO:0000259" key="2">
    <source>
        <dbReference type="Pfam" id="PF13205"/>
    </source>
</evidence>
<reference evidence="3 4" key="1">
    <citation type="journal article" date="2016" name="Front. Microbiol.">
        <title>Single-Cell (Meta-)Genomics of a Dimorphic Candidatus Thiomargarita nelsonii Reveals Genomic Plasticity.</title>
        <authorList>
            <person name="Flood B.E."/>
            <person name="Fliss P."/>
            <person name="Jones D.S."/>
            <person name="Dick G.J."/>
            <person name="Jain S."/>
            <person name="Kaster A.K."/>
            <person name="Winkel M."/>
            <person name="Mussmann M."/>
            <person name="Bailey J."/>
        </authorList>
    </citation>
    <scope>NUCLEOTIDE SEQUENCE [LARGE SCALE GENOMIC DNA]</scope>
    <source>
        <strain evidence="3">Hydrate Ridge</strain>
    </source>
</reference>
<dbReference type="AlphaFoldDB" id="A0A0A6PRH2"/>
<proteinExistence type="predicted"/>
<dbReference type="Proteomes" id="UP000030428">
    <property type="component" value="Unassembled WGS sequence"/>
</dbReference>
<accession>A0A0A6PRH2</accession>
<evidence type="ECO:0000256" key="1">
    <source>
        <dbReference type="ARBA" id="ARBA00022729"/>
    </source>
</evidence>
<dbReference type="InterPro" id="IPR032812">
    <property type="entry name" value="SbsA_Ig"/>
</dbReference>
<name>A0A0A6PRH2_9GAMM</name>
<evidence type="ECO:0000313" key="4">
    <source>
        <dbReference type="Proteomes" id="UP000030428"/>
    </source>
</evidence>
<dbReference type="Pfam" id="PF13205">
    <property type="entry name" value="Big_5"/>
    <property type="match status" value="1"/>
</dbReference>
<keyword evidence="1" id="KW-0732">Signal</keyword>
<sequence>MGAQDISRRTDIALHFLAPVAKGMITSKIRLYGPKKAVIPYTIKEYKLTSVVLKIAEPLAPDQYYQLKFLQGLKSLDAPNGYEGSPYFTYGIAPEKRLSFMIDILGKIKAHIVEHERGTNPPPAEAYLITPALGQYYNLMQALLSKSWVTRDMKKKIDDALDIRS</sequence>
<organism evidence="3 4">
    <name type="scientific">Candidatus Thiomargarita nelsonii</name>
    <dbReference type="NCBI Taxonomy" id="1003181"/>
    <lineage>
        <taxon>Bacteria</taxon>
        <taxon>Pseudomonadati</taxon>
        <taxon>Pseudomonadota</taxon>
        <taxon>Gammaproteobacteria</taxon>
        <taxon>Thiotrichales</taxon>
        <taxon>Thiotrichaceae</taxon>
        <taxon>Thiomargarita</taxon>
    </lineage>
</organism>
<gene>
    <name evidence="3" type="ORF">PN36_24980</name>
</gene>
<comment type="caution">
    <text evidence="3">The sequence shown here is derived from an EMBL/GenBank/DDBJ whole genome shotgun (WGS) entry which is preliminary data.</text>
</comment>
<protein>
    <recommendedName>
        <fullName evidence="2">SbsA Ig-like domain-containing protein</fullName>
    </recommendedName>
</protein>
<keyword evidence="4" id="KW-1185">Reference proteome</keyword>
<dbReference type="EMBL" id="JSZA02000134">
    <property type="protein sequence ID" value="KHD08805.1"/>
    <property type="molecule type" value="Genomic_DNA"/>
</dbReference>
<evidence type="ECO:0000313" key="3">
    <source>
        <dbReference type="EMBL" id="KHD08805.1"/>
    </source>
</evidence>
<feature type="domain" description="SbsA Ig-like" evidence="2">
    <location>
        <begin position="2"/>
        <end position="82"/>
    </location>
</feature>